<organism evidence="1 2">
    <name type="scientific">Rhabditophanes sp. KR3021</name>
    <dbReference type="NCBI Taxonomy" id="114890"/>
    <lineage>
        <taxon>Eukaryota</taxon>
        <taxon>Metazoa</taxon>
        <taxon>Ecdysozoa</taxon>
        <taxon>Nematoda</taxon>
        <taxon>Chromadorea</taxon>
        <taxon>Rhabditida</taxon>
        <taxon>Tylenchina</taxon>
        <taxon>Panagrolaimomorpha</taxon>
        <taxon>Strongyloidoidea</taxon>
        <taxon>Alloionematidae</taxon>
        <taxon>Rhabditophanes</taxon>
    </lineage>
</organism>
<name>A0AC35TSG8_9BILA</name>
<sequence length="85" mass="9056">MIGKIVITLAVAFLIIYTPNLSAFDEICSGNLTYNECGSACPPKCGSLASVQMCTMQCVIGCYCGGEYATTQDGRCVLKEDCPKK</sequence>
<accession>A0AC35TSG8</accession>
<reference evidence="2" key="1">
    <citation type="submission" date="2016-11" db="UniProtKB">
        <authorList>
            <consortium name="WormBaseParasite"/>
        </authorList>
    </citation>
    <scope>IDENTIFICATION</scope>
    <source>
        <strain evidence="2">KR3021</strain>
    </source>
</reference>
<dbReference type="WBParaSite" id="RSKR_0000380500.1">
    <property type="protein sequence ID" value="RSKR_0000380500.1"/>
    <property type="gene ID" value="RSKR_0000380500"/>
</dbReference>
<evidence type="ECO:0000313" key="1">
    <source>
        <dbReference type="Proteomes" id="UP000095286"/>
    </source>
</evidence>
<protein>
    <submittedName>
        <fullName evidence="2">TIL domain-containing protein</fullName>
    </submittedName>
</protein>
<evidence type="ECO:0000313" key="2">
    <source>
        <dbReference type="WBParaSite" id="RSKR_0000380500.1"/>
    </source>
</evidence>
<proteinExistence type="predicted"/>
<dbReference type="Proteomes" id="UP000095286">
    <property type="component" value="Unplaced"/>
</dbReference>